<dbReference type="SUPFAM" id="SSF51338">
    <property type="entry name" value="Composite domain of metallo-dependent hydrolases"/>
    <property type="match status" value="1"/>
</dbReference>
<feature type="binding site" evidence="4">
    <location>
        <position position="65"/>
    </location>
    <ligand>
        <name>Zn(2+)</name>
        <dbReference type="ChEBI" id="CHEBI:29105"/>
    </ligand>
</feature>
<accession>A0A1M5YBB6</accession>
<feature type="binding site" evidence="4">
    <location>
        <position position="184"/>
    </location>
    <ligand>
        <name>substrate</name>
    </ligand>
</feature>
<comment type="cofactor">
    <cofactor evidence="4">
        <name>Zn(2+)</name>
        <dbReference type="ChEBI" id="CHEBI:29105"/>
    </cofactor>
    <text evidence="4">Binds 1 zinc ion per subunit.</text>
</comment>
<evidence type="ECO:0000259" key="5">
    <source>
        <dbReference type="Pfam" id="PF01979"/>
    </source>
</evidence>
<dbReference type="STRING" id="1123281.SAMN02745180_02092"/>
<dbReference type="InterPro" id="IPR011059">
    <property type="entry name" value="Metal-dep_hydrolase_composite"/>
</dbReference>
<feature type="binding site" evidence="4">
    <location>
        <position position="214"/>
    </location>
    <ligand>
        <name>substrate</name>
    </ligand>
</feature>
<evidence type="ECO:0000256" key="2">
    <source>
        <dbReference type="ARBA" id="ARBA00022801"/>
    </source>
</evidence>
<evidence type="ECO:0000256" key="3">
    <source>
        <dbReference type="ARBA" id="ARBA00022833"/>
    </source>
</evidence>
<dbReference type="InterPro" id="IPR006680">
    <property type="entry name" value="Amidohydro-rel"/>
</dbReference>
<dbReference type="EC" id="3.5.4.28" evidence="4"/>
<dbReference type="Gene3D" id="2.30.40.10">
    <property type="entry name" value="Urease, subunit C, domain 1"/>
    <property type="match status" value="1"/>
</dbReference>
<name>A0A1M5YBB6_9FIRM</name>
<dbReference type="InterPro" id="IPR050287">
    <property type="entry name" value="MTA/SAH_deaminase"/>
</dbReference>
<keyword evidence="2 4" id="KW-0378">Hydrolase</keyword>
<dbReference type="GO" id="GO:0050270">
    <property type="term" value="F:S-adenosylhomocysteine deaminase activity"/>
    <property type="evidence" value="ECO:0007669"/>
    <property type="project" value="UniProtKB-UniRule"/>
</dbReference>
<evidence type="ECO:0000313" key="7">
    <source>
        <dbReference type="Proteomes" id="UP000184389"/>
    </source>
</evidence>
<comment type="similarity">
    <text evidence="4">Belongs to the metallo-dependent hydrolases superfamily. MTA/SAH deaminase family.</text>
</comment>
<dbReference type="GO" id="GO:0090614">
    <property type="term" value="F:5'-methylthioadenosine deaminase activity"/>
    <property type="evidence" value="ECO:0007669"/>
    <property type="project" value="UniProtKB-UniRule"/>
</dbReference>
<sequence>MSILIKNVTLLPMGAKKEPIEDTNIYIEGDKIQYIGELKEELKVDRVIDGKNKVAMPGLVNAHTHISMSLLRNYADDVPLYEWLTQKIWPVEANLTEEDVYWGAMLSIAEMIQSGITCFSDMYFFMEEVGKAAEETGIRGVLSRGTIEEESEALNKEKLDYTKNLYKNWNGKADGRIKVMVAPHAPYTCSPAYLEKIIDLAKELGAGIHIHLSETKKEVEDSFEQYKKSPIKHVYDLGLFEIPTLAAHCVHVSDEDIEILSANGVSVVNNPGSNLKLASGFAPVEKMINRGVNVALGTDGSSSNNNLNMFEEMNLAAVINKAVNESAVSIPAITAIEMATSNGAKALNWEDEIGSIEVGKKADLILVDMNKPHLYPRHNVVSALAYSCQASDVETVIVDGKVLMEKYELKTIDIEKVMYNAEKAAHSLVNR</sequence>
<gene>
    <name evidence="4" type="primary">mtaD</name>
    <name evidence="6" type="ORF">SAMN02745180_02092</name>
</gene>
<comment type="catalytic activity">
    <reaction evidence="4">
        <text>S-adenosyl-L-homocysteine + H2O + H(+) = S-inosyl-L-homocysteine + NH4(+)</text>
        <dbReference type="Rhea" id="RHEA:20716"/>
        <dbReference type="ChEBI" id="CHEBI:15377"/>
        <dbReference type="ChEBI" id="CHEBI:15378"/>
        <dbReference type="ChEBI" id="CHEBI:28938"/>
        <dbReference type="ChEBI" id="CHEBI:57856"/>
        <dbReference type="ChEBI" id="CHEBI:57985"/>
        <dbReference type="EC" id="3.5.4.28"/>
    </reaction>
</comment>
<evidence type="ECO:0000256" key="4">
    <source>
        <dbReference type="HAMAP-Rule" id="MF_01281"/>
    </source>
</evidence>
<feature type="binding site" evidence="4">
    <location>
        <position position="211"/>
    </location>
    <ligand>
        <name>Zn(2+)</name>
        <dbReference type="ChEBI" id="CHEBI:29105"/>
    </ligand>
</feature>
<feature type="binding site" evidence="4">
    <location>
        <position position="144"/>
    </location>
    <ligand>
        <name>substrate</name>
    </ligand>
</feature>
<comment type="caution">
    <text evidence="4">Lacks conserved residue(s) required for the propagation of feature annotation.</text>
</comment>
<dbReference type="PANTHER" id="PTHR43794:SF11">
    <property type="entry name" value="AMIDOHYDROLASE-RELATED DOMAIN-CONTAINING PROTEIN"/>
    <property type="match status" value="1"/>
</dbReference>
<dbReference type="InterPro" id="IPR032466">
    <property type="entry name" value="Metal_Hydrolase"/>
</dbReference>
<dbReference type="FunFam" id="3.20.20.140:FF:000014">
    <property type="entry name" value="5-methylthioadenosine/S-adenosylhomocysteine deaminase"/>
    <property type="match status" value="1"/>
</dbReference>
<dbReference type="Proteomes" id="UP000184389">
    <property type="component" value="Unassembled WGS sequence"/>
</dbReference>
<dbReference type="InterPro" id="IPR023512">
    <property type="entry name" value="Deaminase_MtaD/DadD"/>
</dbReference>
<organism evidence="6 7">
    <name type="scientific">Sporanaerobacter acetigenes DSM 13106</name>
    <dbReference type="NCBI Taxonomy" id="1123281"/>
    <lineage>
        <taxon>Bacteria</taxon>
        <taxon>Bacillati</taxon>
        <taxon>Bacillota</taxon>
        <taxon>Tissierellia</taxon>
        <taxon>Tissierellales</taxon>
        <taxon>Sporanaerobacteraceae</taxon>
        <taxon>Sporanaerobacter</taxon>
    </lineage>
</organism>
<dbReference type="Gene3D" id="3.20.20.140">
    <property type="entry name" value="Metal-dependent hydrolases"/>
    <property type="match status" value="1"/>
</dbReference>
<feature type="binding site" evidence="4">
    <location>
        <position position="299"/>
    </location>
    <ligand>
        <name>substrate</name>
    </ligand>
</feature>
<dbReference type="GO" id="GO:0046872">
    <property type="term" value="F:metal ion binding"/>
    <property type="evidence" value="ECO:0007669"/>
    <property type="project" value="UniProtKB-KW"/>
</dbReference>
<keyword evidence="7" id="KW-1185">Reference proteome</keyword>
<reference evidence="6 7" key="1">
    <citation type="submission" date="2016-11" db="EMBL/GenBank/DDBJ databases">
        <authorList>
            <person name="Jaros S."/>
            <person name="Januszkiewicz K."/>
            <person name="Wedrychowicz H."/>
        </authorList>
    </citation>
    <scope>NUCLEOTIDE SEQUENCE [LARGE SCALE GENOMIC DNA]</scope>
    <source>
        <strain evidence="6 7">DSM 13106</strain>
    </source>
</reference>
<dbReference type="EMBL" id="FQXR01000010">
    <property type="protein sequence ID" value="SHI09317.1"/>
    <property type="molecule type" value="Genomic_DNA"/>
</dbReference>
<feature type="binding site" evidence="4">
    <location>
        <position position="63"/>
    </location>
    <ligand>
        <name>Zn(2+)</name>
        <dbReference type="ChEBI" id="CHEBI:29105"/>
    </ligand>
</feature>
<dbReference type="OrthoDB" id="9807210at2"/>
<evidence type="ECO:0000256" key="1">
    <source>
        <dbReference type="ARBA" id="ARBA00022723"/>
    </source>
</evidence>
<dbReference type="AlphaFoldDB" id="A0A1M5YBB6"/>
<dbReference type="EC" id="3.5.4.31" evidence="4"/>
<dbReference type="Pfam" id="PF01979">
    <property type="entry name" value="Amidohydro_1"/>
    <property type="match status" value="1"/>
</dbReference>
<evidence type="ECO:0000313" key="6">
    <source>
        <dbReference type="EMBL" id="SHI09317.1"/>
    </source>
</evidence>
<comment type="function">
    <text evidence="4">Catalyzes the deamination of 5-methylthioadenosine and S-adenosyl-L-homocysteine into 5-methylthioinosine and S-inosyl-L-homocysteine, respectively. Is also able to deaminate adenosine.</text>
</comment>
<dbReference type="SUPFAM" id="SSF51556">
    <property type="entry name" value="Metallo-dependent hydrolases"/>
    <property type="match status" value="1"/>
</dbReference>
<dbReference type="CDD" id="cd01298">
    <property type="entry name" value="ATZ_TRZ_like"/>
    <property type="match status" value="1"/>
</dbReference>
<feature type="domain" description="Amidohydrolase-related" evidence="5">
    <location>
        <begin position="55"/>
        <end position="402"/>
    </location>
</feature>
<proteinExistence type="inferred from homology"/>
<dbReference type="RefSeq" id="WP_072744741.1">
    <property type="nucleotide sequence ID" value="NZ_FQXR01000010.1"/>
</dbReference>
<dbReference type="HAMAP" id="MF_01281">
    <property type="entry name" value="MTA_SAH_deamin"/>
    <property type="match status" value="1"/>
</dbReference>
<comment type="catalytic activity">
    <reaction evidence="4">
        <text>S-methyl-5'-thioadenosine + H2O + H(+) = S-methyl-5'-thioinosine + NH4(+)</text>
        <dbReference type="Rhea" id="RHEA:25025"/>
        <dbReference type="ChEBI" id="CHEBI:15377"/>
        <dbReference type="ChEBI" id="CHEBI:15378"/>
        <dbReference type="ChEBI" id="CHEBI:17509"/>
        <dbReference type="ChEBI" id="CHEBI:28938"/>
        <dbReference type="ChEBI" id="CHEBI:48595"/>
        <dbReference type="EC" id="3.5.4.31"/>
    </reaction>
</comment>
<dbReference type="PANTHER" id="PTHR43794">
    <property type="entry name" value="AMINOHYDROLASE SSNA-RELATED"/>
    <property type="match status" value="1"/>
</dbReference>
<keyword evidence="1 4" id="KW-0479">Metal-binding</keyword>
<feature type="binding site" evidence="4">
    <location>
        <position position="92"/>
    </location>
    <ligand>
        <name>substrate</name>
    </ligand>
</feature>
<keyword evidence="3 4" id="KW-0862">Zinc</keyword>
<feature type="binding site" evidence="4">
    <location>
        <position position="299"/>
    </location>
    <ligand>
        <name>Zn(2+)</name>
        <dbReference type="ChEBI" id="CHEBI:29105"/>
    </ligand>
</feature>
<protein>
    <recommendedName>
        <fullName evidence="4">5-methylthioadenosine/S-adenosylhomocysteine deaminase</fullName>
        <shortName evidence="4">MTA/SAH deaminase</shortName>
        <ecNumber evidence="4">3.5.4.28</ecNumber>
        <ecNumber evidence="4">3.5.4.31</ecNumber>
    </recommendedName>
</protein>